<reference evidence="8 9" key="1">
    <citation type="submission" date="2023-09" db="EMBL/GenBank/DDBJ databases">
        <authorList>
            <person name="Rey-Velasco X."/>
        </authorList>
    </citation>
    <scope>NUCLEOTIDE SEQUENCE [LARGE SCALE GENOMIC DNA]</scope>
    <source>
        <strain evidence="8 9">W345</strain>
    </source>
</reference>
<dbReference type="Gene3D" id="2.40.420.20">
    <property type="match status" value="1"/>
</dbReference>
<dbReference type="Pfam" id="PF25975">
    <property type="entry name" value="CzcB_C"/>
    <property type="match status" value="1"/>
</dbReference>
<dbReference type="InterPro" id="IPR058791">
    <property type="entry name" value="3HB_CusB"/>
</dbReference>
<feature type="domain" description="CzcB-like C-terminal circularly permuted SH3-like" evidence="7">
    <location>
        <begin position="329"/>
        <end position="389"/>
    </location>
</feature>
<gene>
    <name evidence="8" type="ORF">RM530_01085</name>
</gene>
<dbReference type="InterPro" id="IPR045800">
    <property type="entry name" value="HMBD"/>
</dbReference>
<accession>A0ABU2WF90</accession>
<dbReference type="Gene3D" id="6.10.140.730">
    <property type="match status" value="1"/>
</dbReference>
<dbReference type="PANTHER" id="PTHR30097:SF15">
    <property type="entry name" value="CATION EFFLUX SYSTEM PROTEIN CUSB"/>
    <property type="match status" value="1"/>
</dbReference>
<dbReference type="InterPro" id="IPR058790">
    <property type="entry name" value="BSH_CusB"/>
</dbReference>
<protein>
    <submittedName>
        <fullName evidence="8">Efflux RND transporter periplasmic adaptor subunit</fullName>
    </submittedName>
</protein>
<evidence type="ECO:0000259" key="6">
    <source>
        <dbReference type="Pfam" id="PF25954"/>
    </source>
</evidence>
<dbReference type="Pfam" id="PF19335">
    <property type="entry name" value="HMBD"/>
    <property type="match status" value="1"/>
</dbReference>
<evidence type="ECO:0000313" key="9">
    <source>
        <dbReference type="Proteomes" id="UP001254608"/>
    </source>
</evidence>
<evidence type="ECO:0000259" key="7">
    <source>
        <dbReference type="Pfam" id="PF25975"/>
    </source>
</evidence>
<comment type="caution">
    <text evidence="8">The sequence shown here is derived from an EMBL/GenBank/DDBJ whole genome shotgun (WGS) entry which is preliminary data.</text>
</comment>
<dbReference type="InterPro" id="IPR058792">
    <property type="entry name" value="Beta-barrel_RND_2"/>
</dbReference>
<evidence type="ECO:0000256" key="1">
    <source>
        <dbReference type="ARBA" id="ARBA00009477"/>
    </source>
</evidence>
<feature type="domain" description="Heavy metal binding" evidence="3">
    <location>
        <begin position="48"/>
        <end position="75"/>
    </location>
</feature>
<dbReference type="InterPro" id="IPR051909">
    <property type="entry name" value="MFP_Cation_Efflux"/>
</dbReference>
<feature type="domain" description="CusB-like barrel-sandwich hybrid" evidence="5">
    <location>
        <begin position="126"/>
        <end position="242"/>
    </location>
</feature>
<proteinExistence type="inferred from homology"/>
<organism evidence="8 9">
    <name type="scientific">Banduia mediterranea</name>
    <dbReference type="NCBI Taxonomy" id="3075609"/>
    <lineage>
        <taxon>Bacteria</taxon>
        <taxon>Pseudomonadati</taxon>
        <taxon>Pseudomonadota</taxon>
        <taxon>Gammaproteobacteria</taxon>
        <taxon>Nevskiales</taxon>
        <taxon>Algiphilaceae</taxon>
        <taxon>Banduia</taxon>
    </lineage>
</organism>
<dbReference type="Pfam" id="PF25869">
    <property type="entry name" value="3HB_CusB"/>
    <property type="match status" value="1"/>
</dbReference>
<dbReference type="RefSeq" id="WP_311363353.1">
    <property type="nucleotide sequence ID" value="NZ_JAVRIC010000001.1"/>
</dbReference>
<feature type="domain" description="CusB-like beta-barrel" evidence="6">
    <location>
        <begin position="246"/>
        <end position="321"/>
    </location>
</feature>
<dbReference type="PANTHER" id="PTHR30097">
    <property type="entry name" value="CATION EFFLUX SYSTEM PROTEIN CUSB"/>
    <property type="match status" value="1"/>
</dbReference>
<evidence type="ECO:0000313" key="8">
    <source>
        <dbReference type="EMBL" id="MDT0495961.1"/>
    </source>
</evidence>
<evidence type="ECO:0000259" key="5">
    <source>
        <dbReference type="Pfam" id="PF25919"/>
    </source>
</evidence>
<dbReference type="InterPro" id="IPR006143">
    <property type="entry name" value="RND_pump_MFP"/>
</dbReference>
<dbReference type="Gene3D" id="2.40.30.170">
    <property type="match status" value="1"/>
</dbReference>
<dbReference type="Gene3D" id="2.40.50.100">
    <property type="match status" value="1"/>
</dbReference>
<keyword evidence="2" id="KW-0813">Transport</keyword>
<feature type="domain" description="CusB-like three alpha-helical bundle" evidence="4">
    <location>
        <begin position="162"/>
        <end position="208"/>
    </location>
</feature>
<evidence type="ECO:0000259" key="4">
    <source>
        <dbReference type="Pfam" id="PF25869"/>
    </source>
</evidence>
<dbReference type="NCBIfam" id="TIGR01730">
    <property type="entry name" value="RND_mfp"/>
    <property type="match status" value="1"/>
</dbReference>
<dbReference type="Proteomes" id="UP001254608">
    <property type="component" value="Unassembled WGS sequence"/>
</dbReference>
<dbReference type="EMBL" id="JAVRIC010000001">
    <property type="protein sequence ID" value="MDT0495961.1"/>
    <property type="molecule type" value="Genomic_DNA"/>
</dbReference>
<dbReference type="SUPFAM" id="SSF111369">
    <property type="entry name" value="HlyD-like secretion proteins"/>
    <property type="match status" value="1"/>
</dbReference>
<sequence length="412" mass="44551">MNRTSLIAASLLIIAVAAGGIWYARAPKASDAESPPAASAADAREVLYWYDPMKPDVHFDAPGPSPFMDMALVPKYRQAVSGEGLVSIDPRMAQNLGVRTAPVERGTFWQRIDTVGSVAIDDRRIRVIESRASGWIESQTVHTVGATVRRGERVAGVYSPALYAAQQEYVLALRAGDAALAEASRQRLRLLGATEAQVDGVRRRGTAERELSLVSPIDGVVIDLDAHEGRQIGPGMPLMRIADLSRVWVYADIPEAQADWIAQGRPAEVQLLNSTGSLLEGEVDYLYPTADAASRTVRARLVFDNPDGLLRPGMSVDVTLYGGARRDVLTVPSEALIRTGSRNTVIVAEGEGRFRPVSVELGPERRGRTVIVGGLEEDQQVVVSGQFLIDSEASLQGVYARMDQVTPHGQHP</sequence>
<name>A0ABU2WF90_9GAMM</name>
<dbReference type="Pfam" id="PF25919">
    <property type="entry name" value="BSH_CusB"/>
    <property type="match status" value="1"/>
</dbReference>
<dbReference type="Pfam" id="PF25954">
    <property type="entry name" value="Beta-barrel_RND_2"/>
    <property type="match status" value="1"/>
</dbReference>
<comment type="similarity">
    <text evidence="1">Belongs to the membrane fusion protein (MFP) (TC 8.A.1) family.</text>
</comment>
<evidence type="ECO:0000259" key="3">
    <source>
        <dbReference type="Pfam" id="PF19335"/>
    </source>
</evidence>
<dbReference type="InterPro" id="IPR058649">
    <property type="entry name" value="CzcB_C"/>
</dbReference>
<keyword evidence="9" id="KW-1185">Reference proteome</keyword>
<evidence type="ECO:0000256" key="2">
    <source>
        <dbReference type="ARBA" id="ARBA00022448"/>
    </source>
</evidence>